<protein>
    <submittedName>
        <fullName evidence="3">TPR repeat-containing protein</fullName>
    </submittedName>
</protein>
<dbReference type="AlphaFoldDB" id="A0A1H4CSK0"/>
<dbReference type="PROSITE" id="PS50293">
    <property type="entry name" value="TPR_REGION"/>
    <property type="match status" value="1"/>
</dbReference>
<reference evidence="3 4" key="1">
    <citation type="submission" date="2016-10" db="EMBL/GenBank/DDBJ databases">
        <authorList>
            <person name="de Groot N.N."/>
        </authorList>
    </citation>
    <scope>NUCLEOTIDE SEQUENCE [LARGE SCALE GENOMIC DNA]</scope>
    <source>
        <strain evidence="3 4">DSM 23842</strain>
    </source>
</reference>
<evidence type="ECO:0000256" key="1">
    <source>
        <dbReference type="PROSITE-ProRule" id="PRU00339"/>
    </source>
</evidence>
<evidence type="ECO:0000256" key="2">
    <source>
        <dbReference type="SAM" id="SignalP"/>
    </source>
</evidence>
<sequence>MKKQFIIALGLMVSMSTMAQKKELRTLEKAVKNNNYAEAKVAVSQLEPMLGSMDDKLKSKYYFSKAQAYYANGAGTNADFKMAINDLAKVDEKYVSEVAVIKQGLQNELLTKANSLYTTGKYSEASILFDMLYTLVPEDQVYLYYAAVSAVSAQDLNGALDFYLKLRDIGYTGIETQYIATNKETGEEEAFDKATRDLYVGKLKTHIKPREVETESKTAEITKNIALIYNSLGESEKGLEAIKIARQEDPSNVELILTEANMQYKLGNKEAYTSLIKEAIKNDPNNKDLLYNLGVLSSEAGETEQAKKYYNKVLELDPTYINAATNIAALILSEEVSIIEEMNSLGSSAADNKRYDELKRKRVEIYNEAIPYLEGVLKIDDDNIDVAKTLKGIYSAIGEDAKYKAIVAKYKI</sequence>
<keyword evidence="2" id="KW-0732">Signal</keyword>
<dbReference type="PANTHER" id="PTHR44395">
    <property type="match status" value="1"/>
</dbReference>
<dbReference type="SMART" id="SM00028">
    <property type="entry name" value="TPR"/>
    <property type="match status" value="4"/>
</dbReference>
<feature type="chain" id="PRO_5011558770" evidence="2">
    <location>
        <begin position="20"/>
        <end position="412"/>
    </location>
</feature>
<dbReference type="STRING" id="283786.SAMN04487990_12145"/>
<evidence type="ECO:0000313" key="4">
    <source>
        <dbReference type="Proteomes" id="UP000198846"/>
    </source>
</evidence>
<dbReference type="OrthoDB" id="1149028at2"/>
<proteinExistence type="predicted"/>
<evidence type="ECO:0000313" key="3">
    <source>
        <dbReference type="EMBL" id="SEA63324.1"/>
    </source>
</evidence>
<accession>A0A1H4CSK0</accession>
<dbReference type="InterPro" id="IPR019734">
    <property type="entry name" value="TPR_rpt"/>
</dbReference>
<dbReference type="EMBL" id="FNQK01000021">
    <property type="protein sequence ID" value="SEA63324.1"/>
    <property type="molecule type" value="Genomic_DNA"/>
</dbReference>
<dbReference type="Gene3D" id="1.25.40.10">
    <property type="entry name" value="Tetratricopeptide repeat domain"/>
    <property type="match status" value="2"/>
</dbReference>
<gene>
    <name evidence="3" type="ORF">SAMN04487990_12145</name>
</gene>
<dbReference type="InterPro" id="IPR011990">
    <property type="entry name" value="TPR-like_helical_dom_sf"/>
</dbReference>
<dbReference type="Pfam" id="PF00515">
    <property type="entry name" value="TPR_1"/>
    <property type="match status" value="1"/>
</dbReference>
<dbReference type="SUPFAM" id="SSF48452">
    <property type="entry name" value="TPR-like"/>
    <property type="match status" value="2"/>
</dbReference>
<feature type="signal peptide" evidence="2">
    <location>
        <begin position="1"/>
        <end position="19"/>
    </location>
</feature>
<organism evidence="3 4">
    <name type="scientific">Bizionia paragorgiae</name>
    <dbReference type="NCBI Taxonomy" id="283786"/>
    <lineage>
        <taxon>Bacteria</taxon>
        <taxon>Pseudomonadati</taxon>
        <taxon>Bacteroidota</taxon>
        <taxon>Flavobacteriia</taxon>
        <taxon>Flavobacteriales</taxon>
        <taxon>Flavobacteriaceae</taxon>
        <taxon>Bizionia</taxon>
    </lineage>
</organism>
<keyword evidence="1" id="KW-0802">TPR repeat</keyword>
<dbReference type="PROSITE" id="PS50005">
    <property type="entry name" value="TPR"/>
    <property type="match status" value="1"/>
</dbReference>
<name>A0A1H4CSK0_BIZPA</name>
<dbReference type="Proteomes" id="UP000198846">
    <property type="component" value="Unassembled WGS sequence"/>
</dbReference>
<keyword evidence="4" id="KW-1185">Reference proteome</keyword>
<dbReference type="PANTHER" id="PTHR44395:SF1">
    <property type="entry name" value="PROTEIN O-MANNOSYL-TRANSFERASE TMTC3"/>
    <property type="match status" value="1"/>
</dbReference>
<dbReference type="RefSeq" id="WP_092136294.1">
    <property type="nucleotide sequence ID" value="NZ_FNQK01000021.1"/>
</dbReference>
<feature type="repeat" description="TPR" evidence="1">
    <location>
        <begin position="287"/>
        <end position="320"/>
    </location>
</feature>